<comment type="caution">
    <text evidence="5">The sequence shown here is derived from an EMBL/GenBank/DDBJ whole genome shotgun (WGS) entry which is preliminary data.</text>
</comment>
<dbReference type="Gene3D" id="3.90.640.10">
    <property type="entry name" value="Actin, Chain A, domain 4"/>
    <property type="match status" value="1"/>
</dbReference>
<sequence length="679" mass="73933">MSVQARRRWLPPLEGEHVEERTIGIDLGTFNSAAAFARDSTPAMIESRYGKTLYGKQFPSFVSFGADGNVKYVGQKAKEDWAINPKHVIWGVKRLVGLSYAAACKSGDVRRFQYDIIEGPDRGILINVAGRTLTPTEVLTFILREVKEDAENRALNLFTGGGLISRAVISVPAYFKDTRVQPIQRAAADAGFTDFGTIAEPTAAAVKYGLQLQKESVILAYDMGAGTLDVTVLHITEVGGKLAPGEAATSGNEKLGGLDMDDVLYSHLVDEHGLNDVDADPKMKAMLRSEVERAKIRLSKRQSTVVESPDGQSLELTRADLERLLSESASGDDQSFLAKSRTPIGVALRQANVAAKELDHVLFVGGPVHMPCIRKAVREELATLGVRAEVLTQIDQIEQRGFPVNPMECVAQGAALKAGRVIEPVVKRSPYGYGTTFFVKGHAPRFDTAIPPNSTYPIDGTVSVVYGDPTLLQVKFRLVSKVPDAAKSTVGSDVWSYQLLGHVPVGLRPNSELPLVDVKVSLDENRKLSLALQHRQSGKTVTYVGLDKLDGSEIVAQEEHEDPLTKEDVAGWLEAAKGRSGSWTESHRERLLRTARRALDMVSSRDDRVKSKAAELEALAERAQPGGAGGSPNDDCPDLMHRTGELLSVLLDTGDIEPKRFRELLDELSAIPSKVDEKK</sequence>
<dbReference type="GO" id="GO:0140662">
    <property type="term" value="F:ATP-dependent protein folding chaperone"/>
    <property type="evidence" value="ECO:0007669"/>
    <property type="project" value="InterPro"/>
</dbReference>
<evidence type="ECO:0000313" key="5">
    <source>
        <dbReference type="EMBL" id="MBM3330361.1"/>
    </source>
</evidence>
<dbReference type="PANTHER" id="PTHR19375">
    <property type="entry name" value="HEAT SHOCK PROTEIN 70KDA"/>
    <property type="match status" value="1"/>
</dbReference>
<name>A0A937XDZ6_UNCW3</name>
<accession>A0A937XDZ6</accession>
<keyword evidence="1 3" id="KW-0547">Nucleotide-binding</keyword>
<reference evidence="5" key="1">
    <citation type="submission" date="2019-03" db="EMBL/GenBank/DDBJ databases">
        <title>Lake Tanganyika Metagenome-Assembled Genomes (MAGs).</title>
        <authorList>
            <person name="Tran P."/>
        </authorList>
    </citation>
    <scope>NUCLEOTIDE SEQUENCE</scope>
    <source>
        <strain evidence="5">K_DeepCast_150m_m2_040</strain>
    </source>
</reference>
<dbReference type="AlphaFoldDB" id="A0A937XDZ6"/>
<dbReference type="Gene3D" id="3.30.420.40">
    <property type="match status" value="2"/>
</dbReference>
<dbReference type="Pfam" id="PF00012">
    <property type="entry name" value="HSP70"/>
    <property type="match status" value="1"/>
</dbReference>
<evidence type="ECO:0000256" key="4">
    <source>
        <dbReference type="SAM" id="MobiDB-lite"/>
    </source>
</evidence>
<proteinExistence type="inferred from homology"/>
<protein>
    <recommendedName>
        <fullName evidence="7">Hsp70 family protein</fullName>
    </recommendedName>
</protein>
<evidence type="ECO:0008006" key="7">
    <source>
        <dbReference type="Google" id="ProtNLM"/>
    </source>
</evidence>
<dbReference type="GO" id="GO:0005524">
    <property type="term" value="F:ATP binding"/>
    <property type="evidence" value="ECO:0007669"/>
    <property type="project" value="UniProtKB-KW"/>
</dbReference>
<evidence type="ECO:0000256" key="2">
    <source>
        <dbReference type="ARBA" id="ARBA00022840"/>
    </source>
</evidence>
<organism evidence="5 6">
    <name type="scientific">candidate division WOR-3 bacterium</name>
    <dbReference type="NCBI Taxonomy" id="2052148"/>
    <lineage>
        <taxon>Bacteria</taxon>
        <taxon>Bacteria division WOR-3</taxon>
    </lineage>
</organism>
<dbReference type="InterPro" id="IPR043129">
    <property type="entry name" value="ATPase_NBD"/>
</dbReference>
<dbReference type="Proteomes" id="UP000779900">
    <property type="component" value="Unassembled WGS sequence"/>
</dbReference>
<evidence type="ECO:0000256" key="3">
    <source>
        <dbReference type="RuleBase" id="RU003322"/>
    </source>
</evidence>
<dbReference type="PRINTS" id="PR00301">
    <property type="entry name" value="HEATSHOCK70"/>
</dbReference>
<evidence type="ECO:0000313" key="6">
    <source>
        <dbReference type="Proteomes" id="UP000779900"/>
    </source>
</evidence>
<feature type="region of interest" description="Disordered" evidence="4">
    <location>
        <begin position="620"/>
        <end position="640"/>
    </location>
</feature>
<keyword evidence="2 3" id="KW-0067">ATP-binding</keyword>
<dbReference type="SUPFAM" id="SSF53067">
    <property type="entry name" value="Actin-like ATPase domain"/>
    <property type="match status" value="2"/>
</dbReference>
<dbReference type="EMBL" id="VGIR01000002">
    <property type="protein sequence ID" value="MBM3330361.1"/>
    <property type="molecule type" value="Genomic_DNA"/>
</dbReference>
<gene>
    <name evidence="5" type="ORF">FJY68_00760</name>
</gene>
<comment type="similarity">
    <text evidence="3">Belongs to the heat shock protein 70 family.</text>
</comment>
<evidence type="ECO:0000256" key="1">
    <source>
        <dbReference type="ARBA" id="ARBA00022741"/>
    </source>
</evidence>
<dbReference type="InterPro" id="IPR013126">
    <property type="entry name" value="Hsp_70_fam"/>
</dbReference>